<dbReference type="Proteomes" id="UP001318860">
    <property type="component" value="Unassembled WGS sequence"/>
</dbReference>
<evidence type="ECO:0000313" key="2">
    <source>
        <dbReference type="Proteomes" id="UP001318860"/>
    </source>
</evidence>
<name>A0ABR0WYC8_REHGL</name>
<protein>
    <recommendedName>
        <fullName evidence="3">UBN2_2 domain-containing protein</fullName>
    </recommendedName>
</protein>
<sequence length="188" mass="21987">MLYAVIQPVNFSDMKFDVLELNGDSYKIWKERIVFHLGWMDIDYAIMKDELPAITENNIPDEVDLYEKWERSNRLCVMFIKTKISVGIRGSVEKYENVRPLLKAIDDQFVFSDKALASTLIMQFSSIKLTEIRGVHEHIMRMRDIAVQLKTLEVEMSDSFLVHFILCTLPPQYGPFKISYNTHKDNSQ</sequence>
<accession>A0ABR0WYC8</accession>
<dbReference type="Pfam" id="PF14223">
    <property type="entry name" value="Retrotran_gag_2"/>
    <property type="match status" value="1"/>
</dbReference>
<dbReference type="PANTHER" id="PTHR35317:SF23">
    <property type="entry name" value="OS04G0629600 PROTEIN"/>
    <property type="match status" value="1"/>
</dbReference>
<proteinExistence type="predicted"/>
<reference evidence="1 2" key="1">
    <citation type="journal article" date="2021" name="Comput. Struct. Biotechnol. J.">
        <title>De novo genome assembly of the potent medicinal plant Rehmannia glutinosa using nanopore technology.</title>
        <authorList>
            <person name="Ma L."/>
            <person name="Dong C."/>
            <person name="Song C."/>
            <person name="Wang X."/>
            <person name="Zheng X."/>
            <person name="Niu Y."/>
            <person name="Chen S."/>
            <person name="Feng W."/>
        </authorList>
    </citation>
    <scope>NUCLEOTIDE SEQUENCE [LARGE SCALE GENOMIC DNA]</scope>
    <source>
        <strain evidence="1">DH-2019</strain>
    </source>
</reference>
<keyword evidence="2" id="KW-1185">Reference proteome</keyword>
<evidence type="ECO:0008006" key="3">
    <source>
        <dbReference type="Google" id="ProtNLM"/>
    </source>
</evidence>
<comment type="caution">
    <text evidence="1">The sequence shown here is derived from an EMBL/GenBank/DDBJ whole genome shotgun (WGS) entry which is preliminary data.</text>
</comment>
<organism evidence="1 2">
    <name type="scientific">Rehmannia glutinosa</name>
    <name type="common">Chinese foxglove</name>
    <dbReference type="NCBI Taxonomy" id="99300"/>
    <lineage>
        <taxon>Eukaryota</taxon>
        <taxon>Viridiplantae</taxon>
        <taxon>Streptophyta</taxon>
        <taxon>Embryophyta</taxon>
        <taxon>Tracheophyta</taxon>
        <taxon>Spermatophyta</taxon>
        <taxon>Magnoliopsida</taxon>
        <taxon>eudicotyledons</taxon>
        <taxon>Gunneridae</taxon>
        <taxon>Pentapetalae</taxon>
        <taxon>asterids</taxon>
        <taxon>lamiids</taxon>
        <taxon>Lamiales</taxon>
        <taxon>Orobanchaceae</taxon>
        <taxon>Rehmannieae</taxon>
        <taxon>Rehmannia</taxon>
    </lineage>
</organism>
<gene>
    <name evidence="1" type="ORF">DH2020_016181</name>
</gene>
<dbReference type="PANTHER" id="PTHR35317">
    <property type="entry name" value="OS04G0629600 PROTEIN"/>
    <property type="match status" value="1"/>
</dbReference>
<evidence type="ECO:0000313" key="1">
    <source>
        <dbReference type="EMBL" id="KAK6151249.1"/>
    </source>
</evidence>
<dbReference type="EMBL" id="JABTTQ020000008">
    <property type="protein sequence ID" value="KAK6151249.1"/>
    <property type="molecule type" value="Genomic_DNA"/>
</dbReference>